<keyword evidence="3" id="KW-1185">Reference proteome</keyword>
<dbReference type="EMBL" id="ML119768">
    <property type="protein sequence ID" value="RPA75246.1"/>
    <property type="molecule type" value="Genomic_DNA"/>
</dbReference>
<accession>A0A3N4HQI9</accession>
<protein>
    <submittedName>
        <fullName evidence="2">Uncharacterized protein</fullName>
    </submittedName>
</protein>
<feature type="compositionally biased region" description="Polar residues" evidence="1">
    <location>
        <begin position="162"/>
        <end position="172"/>
    </location>
</feature>
<feature type="compositionally biased region" description="Polar residues" evidence="1">
    <location>
        <begin position="143"/>
        <end position="153"/>
    </location>
</feature>
<feature type="compositionally biased region" description="Basic residues" evidence="1">
    <location>
        <begin position="131"/>
        <end position="141"/>
    </location>
</feature>
<evidence type="ECO:0000313" key="2">
    <source>
        <dbReference type="EMBL" id="RPA75246.1"/>
    </source>
</evidence>
<name>A0A3N4HQI9_ASCIM</name>
<reference evidence="2 3" key="1">
    <citation type="journal article" date="2018" name="Nat. Ecol. Evol.">
        <title>Pezizomycetes genomes reveal the molecular basis of ectomycorrhizal truffle lifestyle.</title>
        <authorList>
            <person name="Murat C."/>
            <person name="Payen T."/>
            <person name="Noel B."/>
            <person name="Kuo A."/>
            <person name="Morin E."/>
            <person name="Chen J."/>
            <person name="Kohler A."/>
            <person name="Krizsan K."/>
            <person name="Balestrini R."/>
            <person name="Da Silva C."/>
            <person name="Montanini B."/>
            <person name="Hainaut M."/>
            <person name="Levati E."/>
            <person name="Barry K.W."/>
            <person name="Belfiori B."/>
            <person name="Cichocki N."/>
            <person name="Clum A."/>
            <person name="Dockter R.B."/>
            <person name="Fauchery L."/>
            <person name="Guy J."/>
            <person name="Iotti M."/>
            <person name="Le Tacon F."/>
            <person name="Lindquist E.A."/>
            <person name="Lipzen A."/>
            <person name="Malagnac F."/>
            <person name="Mello A."/>
            <person name="Molinier V."/>
            <person name="Miyauchi S."/>
            <person name="Poulain J."/>
            <person name="Riccioni C."/>
            <person name="Rubini A."/>
            <person name="Sitrit Y."/>
            <person name="Splivallo R."/>
            <person name="Traeger S."/>
            <person name="Wang M."/>
            <person name="Zifcakova L."/>
            <person name="Wipf D."/>
            <person name="Zambonelli A."/>
            <person name="Paolocci F."/>
            <person name="Nowrousian M."/>
            <person name="Ottonello S."/>
            <person name="Baldrian P."/>
            <person name="Spatafora J.W."/>
            <person name="Henrissat B."/>
            <person name="Nagy L.G."/>
            <person name="Aury J.M."/>
            <person name="Wincker P."/>
            <person name="Grigoriev I.V."/>
            <person name="Bonfante P."/>
            <person name="Martin F.M."/>
        </authorList>
    </citation>
    <scope>NUCLEOTIDE SEQUENCE [LARGE SCALE GENOMIC DNA]</scope>
    <source>
        <strain evidence="2 3">RN42</strain>
    </source>
</reference>
<sequence length="268" mass="29681">MTWRPDLSNPSNSINSPFTFNPNKPSNPYILTIASLISTQLGDTTSSPPSYILPGKPCEFPPDYDSYSSPFASIPQHHRLFPRPFILSTRKSPKTESATSMEEINLPSDNEVPGDMVRSLCGIAMRYHHGTKQTKHAHGLPRSKSTSSTTDVQTPGARRRPQNYNPSSHSFGWSTQLKADRQEKAITNKDLAYEKARWGFVGQFSIALPKGQILSSQASQPIFFEDMLTIRSQYLPKLANHHPLLLNMSFFSIPDGEAAKASKASSTG</sequence>
<evidence type="ECO:0000313" key="3">
    <source>
        <dbReference type="Proteomes" id="UP000275078"/>
    </source>
</evidence>
<feature type="compositionally biased region" description="Polar residues" evidence="1">
    <location>
        <begin position="8"/>
        <end position="20"/>
    </location>
</feature>
<gene>
    <name evidence="2" type="ORF">BJ508DRAFT_339128</name>
</gene>
<dbReference type="AlphaFoldDB" id="A0A3N4HQI9"/>
<feature type="region of interest" description="Disordered" evidence="1">
    <location>
        <begin position="1"/>
        <end position="20"/>
    </location>
</feature>
<evidence type="ECO:0000256" key="1">
    <source>
        <dbReference type="SAM" id="MobiDB-lite"/>
    </source>
</evidence>
<feature type="region of interest" description="Disordered" evidence="1">
    <location>
        <begin position="131"/>
        <end position="172"/>
    </location>
</feature>
<proteinExistence type="predicted"/>
<dbReference type="Proteomes" id="UP000275078">
    <property type="component" value="Unassembled WGS sequence"/>
</dbReference>
<organism evidence="2 3">
    <name type="scientific">Ascobolus immersus RN42</name>
    <dbReference type="NCBI Taxonomy" id="1160509"/>
    <lineage>
        <taxon>Eukaryota</taxon>
        <taxon>Fungi</taxon>
        <taxon>Dikarya</taxon>
        <taxon>Ascomycota</taxon>
        <taxon>Pezizomycotina</taxon>
        <taxon>Pezizomycetes</taxon>
        <taxon>Pezizales</taxon>
        <taxon>Ascobolaceae</taxon>
        <taxon>Ascobolus</taxon>
    </lineage>
</organism>